<dbReference type="AlphaFoldDB" id="A0A1E3Q8N3"/>
<evidence type="ECO:0000256" key="12">
    <source>
        <dbReference type="RuleBase" id="RU369031"/>
    </source>
</evidence>
<evidence type="ECO:0000256" key="9">
    <source>
        <dbReference type="ARBA" id="ARBA00023242"/>
    </source>
</evidence>
<dbReference type="STRING" id="675824.A0A1E3Q8N3"/>
<evidence type="ECO:0000256" key="10">
    <source>
        <dbReference type="ARBA" id="ARBA00047761"/>
    </source>
</evidence>
<dbReference type="OrthoDB" id="57957at2759"/>
<dbReference type="GO" id="GO:0032215">
    <property type="term" value="P:positive regulation of telomere maintenance via semi-conservative replication"/>
    <property type="evidence" value="ECO:0007669"/>
    <property type="project" value="EnsemblFungi"/>
</dbReference>
<dbReference type="GO" id="GO:0005847">
    <property type="term" value="C:mRNA cleavage and polyadenylation specificity factor complex"/>
    <property type="evidence" value="ECO:0007669"/>
    <property type="project" value="EnsemblFungi"/>
</dbReference>
<dbReference type="GO" id="GO:0031124">
    <property type="term" value="P:mRNA 3'-end processing"/>
    <property type="evidence" value="ECO:0007669"/>
    <property type="project" value="EnsemblFungi"/>
</dbReference>
<dbReference type="GO" id="GO:0030643">
    <property type="term" value="P:intracellular phosphate ion homeostasis"/>
    <property type="evidence" value="ECO:0007669"/>
    <property type="project" value="EnsemblFungi"/>
</dbReference>
<dbReference type="FunFam" id="3.40.50.2300:FF:000039">
    <property type="entry name" value="RNA polymerase II subunit A C-terminal domain phosphatase"/>
    <property type="match status" value="1"/>
</dbReference>
<evidence type="ECO:0000256" key="6">
    <source>
        <dbReference type="ARBA" id="ARBA00022664"/>
    </source>
</evidence>
<comment type="catalytic activity">
    <reaction evidence="10 12">
        <text>O-phospho-L-seryl-[protein] + H2O = L-seryl-[protein] + phosphate</text>
        <dbReference type="Rhea" id="RHEA:20629"/>
        <dbReference type="Rhea" id="RHEA-COMP:9863"/>
        <dbReference type="Rhea" id="RHEA-COMP:11604"/>
        <dbReference type="ChEBI" id="CHEBI:15377"/>
        <dbReference type="ChEBI" id="CHEBI:29999"/>
        <dbReference type="ChEBI" id="CHEBI:43474"/>
        <dbReference type="ChEBI" id="CHEBI:83421"/>
        <dbReference type="EC" id="3.1.3.16"/>
    </reaction>
</comment>
<keyword evidence="7 12" id="KW-0378">Hydrolase</keyword>
<dbReference type="GO" id="GO:0001174">
    <property type="term" value="P:transcriptional start site selection at RNA polymerase II promoter"/>
    <property type="evidence" value="ECO:0007669"/>
    <property type="project" value="EnsemblFungi"/>
</dbReference>
<comment type="subunit">
    <text evidence="12">Component of the cleavage and polyadenylation factor (CPF) complex.</text>
</comment>
<gene>
    <name evidence="13" type="ORF">LIPSTDRAFT_52297</name>
</gene>
<proteinExistence type="inferred from homology"/>
<dbReference type="InterPro" id="IPR006811">
    <property type="entry name" value="RNA_pol_II_suA"/>
</dbReference>
<accession>A0A1E3Q8N3</accession>
<dbReference type="GO" id="GO:0031564">
    <property type="term" value="P:transcription antitermination"/>
    <property type="evidence" value="ECO:0007669"/>
    <property type="project" value="EnsemblFungi"/>
</dbReference>
<dbReference type="EC" id="3.1.3.16" evidence="4 12"/>
<sequence length="197" mass="22385">MASLKFCTVCASNQNRSMEAHRTLQTAGYDVSSFGTGSAVRLPGPTLDRPNIYMFGTPYDEIYNELLVKDQKLYTSNGVLSMIDRNRKIKRAPERWQEQKQIFDVVITCEERCFDAVCDDLLNRGENYNRMVHVINVDIKDNHEEAAVGGQAILRLADLLSAAAKEAEDVDNLVLDVLVKWQEEYKNFPALHAVCYF</sequence>
<dbReference type="Proteomes" id="UP000094385">
    <property type="component" value="Unassembled WGS sequence"/>
</dbReference>
<comment type="subcellular location">
    <subcellularLocation>
        <location evidence="2 12">Nucleus</location>
    </subcellularLocation>
</comment>
<comment type="similarity">
    <text evidence="3 12">Belongs to the SSU72 phosphatase family.</text>
</comment>
<dbReference type="GO" id="GO:0180007">
    <property type="term" value="F:RNA polymerase II CTD heptapeptide repeat S5 phosphatase activity"/>
    <property type="evidence" value="ECO:0007669"/>
    <property type="project" value="EnsemblFungi"/>
</dbReference>
<protein>
    <recommendedName>
        <fullName evidence="5 12">RNA polymerase II subunit A C-terminal domain phosphatase SSU72</fullName>
        <shortName evidence="12">CTD phosphatase SSU72</shortName>
        <ecNumber evidence="4 12">3.1.3.16</ecNumber>
    </recommendedName>
</protein>
<dbReference type="GO" id="GO:0030846">
    <property type="term" value="P:termination of RNA polymerase II transcription, poly(A)-coupled"/>
    <property type="evidence" value="ECO:0007669"/>
    <property type="project" value="EnsemblFungi"/>
</dbReference>
<evidence type="ECO:0000256" key="1">
    <source>
        <dbReference type="ARBA" id="ARBA00002497"/>
    </source>
</evidence>
<dbReference type="GO" id="GO:0030847">
    <property type="term" value="P:termination of RNA polymerase II transcription, exosome-dependent"/>
    <property type="evidence" value="ECO:0007669"/>
    <property type="project" value="EnsemblFungi"/>
</dbReference>
<dbReference type="EMBL" id="KV454293">
    <property type="protein sequence ID" value="ODQ73522.1"/>
    <property type="molecule type" value="Genomic_DNA"/>
</dbReference>
<evidence type="ECO:0000256" key="7">
    <source>
        <dbReference type="ARBA" id="ARBA00022801"/>
    </source>
</evidence>
<dbReference type="Pfam" id="PF04722">
    <property type="entry name" value="Ssu72"/>
    <property type="match status" value="1"/>
</dbReference>
<evidence type="ECO:0000256" key="11">
    <source>
        <dbReference type="ARBA" id="ARBA00048336"/>
    </source>
</evidence>
<dbReference type="GO" id="GO:0090052">
    <property type="term" value="P:regulation of pericentric heterochromatin formation"/>
    <property type="evidence" value="ECO:0007669"/>
    <property type="project" value="EnsemblFungi"/>
</dbReference>
<dbReference type="Gene3D" id="3.40.50.2300">
    <property type="match status" value="2"/>
</dbReference>
<evidence type="ECO:0000256" key="2">
    <source>
        <dbReference type="ARBA" id="ARBA00004123"/>
    </source>
</evidence>
<dbReference type="GO" id="GO:1902801">
    <property type="term" value="P:regulation of siRNA-independent facultative heterochromatin formation"/>
    <property type="evidence" value="ECO:0007669"/>
    <property type="project" value="EnsemblFungi"/>
</dbReference>
<keyword evidence="14" id="KW-1185">Reference proteome</keyword>
<dbReference type="GO" id="GO:0000785">
    <property type="term" value="C:chromatin"/>
    <property type="evidence" value="ECO:0007669"/>
    <property type="project" value="EnsemblFungi"/>
</dbReference>
<reference evidence="13 14" key="1">
    <citation type="journal article" date="2016" name="Proc. Natl. Acad. Sci. U.S.A.">
        <title>Comparative genomics of biotechnologically important yeasts.</title>
        <authorList>
            <person name="Riley R."/>
            <person name="Haridas S."/>
            <person name="Wolfe K.H."/>
            <person name="Lopes M.R."/>
            <person name="Hittinger C.T."/>
            <person name="Goeker M."/>
            <person name="Salamov A.A."/>
            <person name="Wisecaver J.H."/>
            <person name="Long T.M."/>
            <person name="Calvey C.H."/>
            <person name="Aerts A.L."/>
            <person name="Barry K.W."/>
            <person name="Choi C."/>
            <person name="Clum A."/>
            <person name="Coughlan A.Y."/>
            <person name="Deshpande S."/>
            <person name="Douglass A.P."/>
            <person name="Hanson S.J."/>
            <person name="Klenk H.-P."/>
            <person name="LaButti K.M."/>
            <person name="Lapidus A."/>
            <person name="Lindquist E.A."/>
            <person name="Lipzen A.M."/>
            <person name="Meier-Kolthoff J.P."/>
            <person name="Ohm R.A."/>
            <person name="Otillar R.P."/>
            <person name="Pangilinan J.L."/>
            <person name="Peng Y."/>
            <person name="Rokas A."/>
            <person name="Rosa C.A."/>
            <person name="Scheuner C."/>
            <person name="Sibirny A.A."/>
            <person name="Slot J.C."/>
            <person name="Stielow J.B."/>
            <person name="Sun H."/>
            <person name="Kurtzman C.P."/>
            <person name="Blackwell M."/>
            <person name="Grigoriev I.V."/>
            <person name="Jeffries T.W."/>
        </authorList>
    </citation>
    <scope>NUCLEOTIDE SEQUENCE [LARGE SCALE GENOMIC DNA]</scope>
    <source>
        <strain evidence="13 14">NRRL Y-11557</strain>
    </source>
</reference>
<comment type="function">
    <text evidence="12">Component of the cleavage and polyadenylation factor (CPF) complex, which plays a key role in polyadenylation-dependent pre-mRNA 3'-end formation and cooperates with cleavage factors including the CFIA complex and NAB4/CFIB. SSU72 is required for 3'-end formation of snoRNAs.</text>
</comment>
<dbReference type="PANTHER" id="PTHR20383">
    <property type="entry name" value="RNA POLYMERASE II SUBUNIT A C-TERMINAL DOMAIN PHOSPHATASE"/>
    <property type="match status" value="1"/>
</dbReference>
<evidence type="ECO:0000313" key="13">
    <source>
        <dbReference type="EMBL" id="ODQ73522.1"/>
    </source>
</evidence>
<keyword evidence="6 12" id="KW-0507">mRNA processing</keyword>
<keyword evidence="9 12" id="KW-0539">Nucleus</keyword>
<keyword evidence="8 12" id="KW-0904">Protein phosphatase</keyword>
<organism evidence="13 14">
    <name type="scientific">Lipomyces starkeyi NRRL Y-11557</name>
    <dbReference type="NCBI Taxonomy" id="675824"/>
    <lineage>
        <taxon>Eukaryota</taxon>
        <taxon>Fungi</taxon>
        <taxon>Dikarya</taxon>
        <taxon>Ascomycota</taxon>
        <taxon>Saccharomycotina</taxon>
        <taxon>Lipomycetes</taxon>
        <taxon>Lipomycetales</taxon>
        <taxon>Lipomycetaceae</taxon>
        <taxon>Lipomyces</taxon>
    </lineage>
</organism>
<name>A0A1E3Q8N3_LIPST</name>
<evidence type="ECO:0000256" key="5">
    <source>
        <dbReference type="ARBA" id="ARBA00017215"/>
    </source>
</evidence>
<comment type="catalytic activity">
    <reaction evidence="11 12">
        <text>O-phospho-L-threonyl-[protein] + H2O = L-threonyl-[protein] + phosphate</text>
        <dbReference type="Rhea" id="RHEA:47004"/>
        <dbReference type="Rhea" id="RHEA-COMP:11060"/>
        <dbReference type="Rhea" id="RHEA-COMP:11605"/>
        <dbReference type="ChEBI" id="CHEBI:15377"/>
        <dbReference type="ChEBI" id="CHEBI:30013"/>
        <dbReference type="ChEBI" id="CHEBI:43474"/>
        <dbReference type="ChEBI" id="CHEBI:61977"/>
        <dbReference type="EC" id="3.1.3.16"/>
    </reaction>
</comment>
<dbReference type="GO" id="GO:0004725">
    <property type="term" value="F:protein tyrosine phosphatase activity"/>
    <property type="evidence" value="ECO:0007669"/>
    <property type="project" value="EnsemblFungi"/>
</dbReference>
<evidence type="ECO:0000256" key="3">
    <source>
        <dbReference type="ARBA" id="ARBA00008978"/>
    </source>
</evidence>
<dbReference type="GO" id="GO:0009302">
    <property type="term" value="P:sno(s)RNA transcription"/>
    <property type="evidence" value="ECO:0007669"/>
    <property type="project" value="EnsemblFungi"/>
</dbReference>
<evidence type="ECO:0000313" key="14">
    <source>
        <dbReference type="Proteomes" id="UP000094385"/>
    </source>
</evidence>
<evidence type="ECO:0000256" key="4">
    <source>
        <dbReference type="ARBA" id="ARBA00013081"/>
    </source>
</evidence>
<evidence type="ECO:0000256" key="8">
    <source>
        <dbReference type="ARBA" id="ARBA00022912"/>
    </source>
</evidence>
<comment type="function">
    <text evidence="1 12">Processively dephosphorylates Ser-5 of the heptad repeats YSPTSPS in the C-terminal domain of the largest RNA polymerase II subunit (RPB1).</text>
</comment>
<dbReference type="GO" id="GO:0006368">
    <property type="term" value="P:transcription elongation by RNA polymerase II"/>
    <property type="evidence" value="ECO:0007669"/>
    <property type="project" value="EnsemblFungi"/>
</dbReference>